<protein>
    <submittedName>
        <fullName evidence="1">Uncharacterized protein</fullName>
    </submittedName>
</protein>
<proteinExistence type="predicted"/>
<organism evidence="1 2">
    <name type="scientific">Streptomyces nitrosporeus</name>
    <dbReference type="NCBI Taxonomy" id="28894"/>
    <lineage>
        <taxon>Bacteria</taxon>
        <taxon>Bacillati</taxon>
        <taxon>Actinomycetota</taxon>
        <taxon>Actinomycetes</taxon>
        <taxon>Kitasatosporales</taxon>
        <taxon>Streptomycetaceae</taxon>
        <taxon>Streptomyces</taxon>
    </lineage>
</organism>
<dbReference type="EMBL" id="CP023702">
    <property type="protein sequence ID" value="QEU76755.1"/>
    <property type="molecule type" value="Genomic_DNA"/>
</dbReference>
<reference evidence="1 2" key="1">
    <citation type="submission" date="2017-09" db="EMBL/GenBank/DDBJ databases">
        <authorList>
            <person name="Lee N."/>
            <person name="Cho B.-K."/>
        </authorList>
    </citation>
    <scope>NUCLEOTIDE SEQUENCE [LARGE SCALE GENOMIC DNA]</scope>
    <source>
        <strain evidence="1 2">ATCC 12769</strain>
    </source>
</reference>
<accession>A0A5J6FP72</accession>
<dbReference type="KEGG" id="snk:CP967_25250"/>
<dbReference type="AlphaFoldDB" id="A0A5J6FP72"/>
<dbReference type="Proteomes" id="UP000326178">
    <property type="component" value="Chromosome"/>
</dbReference>
<name>A0A5J6FP72_9ACTN</name>
<dbReference type="OrthoDB" id="4320909at2"/>
<sequence length="97" mass="10586">MRLLPWTNAQGAPCYLSTDDPHSRMSRLADEVEADLLDSAEYVLKEARTLLAEPKAGEGELRFAGVRLAESLEDTLRIAAGRGVRLDAELMREGDGG</sequence>
<evidence type="ECO:0000313" key="2">
    <source>
        <dbReference type="Proteomes" id="UP000326178"/>
    </source>
</evidence>
<keyword evidence="2" id="KW-1185">Reference proteome</keyword>
<gene>
    <name evidence="1" type="ORF">CP967_25250</name>
</gene>
<evidence type="ECO:0000313" key="1">
    <source>
        <dbReference type="EMBL" id="QEU76755.1"/>
    </source>
</evidence>